<evidence type="ECO:0000259" key="8">
    <source>
        <dbReference type="PROSITE" id="PS51736"/>
    </source>
</evidence>
<dbReference type="GO" id="GO:0003677">
    <property type="term" value="F:DNA binding"/>
    <property type="evidence" value="ECO:0007669"/>
    <property type="project" value="UniProtKB-KW"/>
</dbReference>
<evidence type="ECO:0000256" key="6">
    <source>
        <dbReference type="PIRSR" id="PIRSR606118-50"/>
    </source>
</evidence>
<evidence type="ECO:0000313" key="10">
    <source>
        <dbReference type="Proteomes" id="UP000528945"/>
    </source>
</evidence>
<dbReference type="Pfam" id="PF00239">
    <property type="entry name" value="Resolvase"/>
    <property type="match status" value="1"/>
</dbReference>
<dbReference type="AlphaFoldDB" id="A0AAW3TZ56"/>
<evidence type="ECO:0000256" key="4">
    <source>
        <dbReference type="ARBA" id="ARBA00023125"/>
    </source>
</evidence>
<reference evidence="9 10" key="1">
    <citation type="submission" date="2020-08" db="EMBL/GenBank/DDBJ databases">
        <title>Genomic Encyclopedia of Type Strains, Phase IV (KMG-IV): sequencing the most valuable type-strain genomes for metagenomic binning, comparative biology and taxonomic classification.</title>
        <authorList>
            <person name="Goeker M."/>
        </authorList>
    </citation>
    <scope>NUCLEOTIDE SEQUENCE [LARGE SCALE GENOMIC DNA]</scope>
    <source>
        <strain evidence="9 10">DSM 15581</strain>
    </source>
</reference>
<evidence type="ECO:0000256" key="1">
    <source>
        <dbReference type="ARBA" id="ARBA00009913"/>
    </source>
</evidence>
<dbReference type="PROSITE" id="PS51736">
    <property type="entry name" value="RECOMBINASES_3"/>
    <property type="match status" value="1"/>
</dbReference>
<keyword evidence="2" id="KW-0229">DNA integration</keyword>
<sequence length="193" mass="21152">MLIGYARVSTHEQDVRLQVEALEAAGCTKIFTDEGVTGAAVIKPELVKALAYARADEDTLVVWKLDRLSRSMRDLIETVQAMKARGIGLRSIKEAVIDTSSAAGNLIFQIFGAFAEFERGTNHERTLAGIAAAQRAGTRFGRPPSISDAQWAKARELFKAEPPARIADIATLLGVSRQAIYRRLERENLSLPD</sequence>
<comment type="caution">
    <text evidence="9">The sequence shown here is derived from an EMBL/GenBank/DDBJ whole genome shotgun (WGS) entry which is preliminary data.</text>
</comment>
<dbReference type="PANTHER" id="PTHR30461:SF2">
    <property type="entry name" value="SERINE RECOMBINASE PINE-RELATED"/>
    <property type="match status" value="1"/>
</dbReference>
<dbReference type="InterPro" id="IPR006120">
    <property type="entry name" value="Resolvase_HTH_dom"/>
</dbReference>
<evidence type="ECO:0000256" key="7">
    <source>
        <dbReference type="PROSITE-ProRule" id="PRU10137"/>
    </source>
</evidence>
<accession>A0AAW3TZ56</accession>
<gene>
    <name evidence="9" type="ORF">GGR47_003527</name>
</gene>
<proteinExistence type="inferred from homology"/>
<dbReference type="InterPro" id="IPR050639">
    <property type="entry name" value="SSR_resolvase"/>
</dbReference>
<dbReference type="Gene3D" id="3.40.50.1390">
    <property type="entry name" value="Resolvase, N-terminal catalytic domain"/>
    <property type="match status" value="1"/>
</dbReference>
<comment type="similarity">
    <text evidence="1">Belongs to the site-specific recombinase resolvase family.</text>
</comment>
<dbReference type="RefSeq" id="WP_033966719.1">
    <property type="nucleotide sequence ID" value="NZ_JACIDB010000013.1"/>
</dbReference>
<feature type="domain" description="Resolvase/invertase-type recombinase catalytic" evidence="8">
    <location>
        <begin position="1"/>
        <end position="137"/>
    </location>
</feature>
<dbReference type="InterPro" id="IPR006118">
    <property type="entry name" value="Recombinase_CS"/>
</dbReference>
<dbReference type="FunFam" id="3.40.50.1390:FF:000001">
    <property type="entry name" value="DNA recombinase"/>
    <property type="match status" value="1"/>
</dbReference>
<dbReference type="SUPFAM" id="SSF53041">
    <property type="entry name" value="Resolvase-like"/>
    <property type="match status" value="1"/>
</dbReference>
<evidence type="ECO:0000256" key="2">
    <source>
        <dbReference type="ARBA" id="ARBA00022908"/>
    </source>
</evidence>
<evidence type="ECO:0000313" key="9">
    <source>
        <dbReference type="EMBL" id="MBB3877259.1"/>
    </source>
</evidence>
<evidence type="ECO:0000256" key="5">
    <source>
        <dbReference type="ARBA" id="ARBA00023172"/>
    </source>
</evidence>
<dbReference type="SMART" id="SM00857">
    <property type="entry name" value="Resolvase"/>
    <property type="match status" value="1"/>
</dbReference>
<feature type="active site" description="O-(5'-phospho-DNA)-serine intermediate" evidence="6 7">
    <location>
        <position position="9"/>
    </location>
</feature>
<dbReference type="SUPFAM" id="SSF46689">
    <property type="entry name" value="Homeodomain-like"/>
    <property type="match status" value="1"/>
</dbReference>
<keyword evidence="4" id="KW-0238">DNA-binding</keyword>
<dbReference type="CDD" id="cd03768">
    <property type="entry name" value="SR_ResInv"/>
    <property type="match status" value="1"/>
</dbReference>
<dbReference type="InterPro" id="IPR036162">
    <property type="entry name" value="Resolvase-like_N_sf"/>
</dbReference>
<name>A0AAW3TZ56_9SPHN</name>
<dbReference type="PROSITE" id="PS00397">
    <property type="entry name" value="RECOMBINASES_1"/>
    <property type="match status" value="1"/>
</dbReference>
<dbReference type="PANTHER" id="PTHR30461">
    <property type="entry name" value="DNA-INVERTASE FROM LAMBDOID PROPHAGE"/>
    <property type="match status" value="1"/>
</dbReference>
<dbReference type="Gene3D" id="1.10.10.60">
    <property type="entry name" value="Homeodomain-like"/>
    <property type="match status" value="1"/>
</dbReference>
<dbReference type="InterPro" id="IPR006119">
    <property type="entry name" value="Resolv_N"/>
</dbReference>
<dbReference type="CDD" id="cd00569">
    <property type="entry name" value="HTH_Hin_like"/>
    <property type="match status" value="1"/>
</dbReference>
<keyword evidence="10" id="KW-1185">Reference proteome</keyword>
<organism evidence="9 10">
    <name type="scientific">Sphingomonas aquatilis</name>
    <dbReference type="NCBI Taxonomy" id="93063"/>
    <lineage>
        <taxon>Bacteria</taxon>
        <taxon>Pseudomonadati</taxon>
        <taxon>Pseudomonadota</taxon>
        <taxon>Alphaproteobacteria</taxon>
        <taxon>Sphingomonadales</taxon>
        <taxon>Sphingomonadaceae</taxon>
        <taxon>Sphingomonas</taxon>
    </lineage>
</organism>
<keyword evidence="5" id="KW-0233">DNA recombination</keyword>
<dbReference type="EMBL" id="JACIDB010000013">
    <property type="protein sequence ID" value="MBB3877259.1"/>
    <property type="molecule type" value="Genomic_DNA"/>
</dbReference>
<dbReference type="InterPro" id="IPR009057">
    <property type="entry name" value="Homeodomain-like_sf"/>
</dbReference>
<dbReference type="GO" id="GO:0015074">
    <property type="term" value="P:DNA integration"/>
    <property type="evidence" value="ECO:0007669"/>
    <property type="project" value="UniProtKB-KW"/>
</dbReference>
<protein>
    <submittedName>
        <fullName evidence="9">DNA invertase Pin-like site-specific DNA recombinase</fullName>
    </submittedName>
</protein>
<keyword evidence="3" id="KW-0230">DNA invertase</keyword>
<evidence type="ECO:0000256" key="3">
    <source>
        <dbReference type="ARBA" id="ARBA00023100"/>
    </source>
</evidence>
<dbReference type="Proteomes" id="UP000528945">
    <property type="component" value="Unassembled WGS sequence"/>
</dbReference>
<dbReference type="GO" id="GO:0000150">
    <property type="term" value="F:DNA strand exchange activity"/>
    <property type="evidence" value="ECO:0007669"/>
    <property type="project" value="UniProtKB-KW"/>
</dbReference>
<dbReference type="Pfam" id="PF02796">
    <property type="entry name" value="HTH_7"/>
    <property type="match status" value="1"/>
</dbReference>